<dbReference type="GO" id="GO:0006308">
    <property type="term" value="P:DNA catabolic process"/>
    <property type="evidence" value="ECO:0007669"/>
    <property type="project" value="UniProtKB-UniRule"/>
</dbReference>
<sequence length="397" mass="43996">MIKRQLSVTEVNRFVKTLIATNSVLKSLEIKGEVSNFKRQASGHLYFSLKDVGARIGCVMFRSDAAHLDFEPEDGMHVVCKGRVDVFEQAGQYQIYVRTMQPAGIGDLYRGFETLKRTLETLGYFDASAKKKIPETIEAVGVVTSPTGAAIHDIISVCHRRDPHLEIILAPAQVQGTEAGASIASAIQQLDQLDSIDVIIVGRGGGSMEDLWAFNERIVADAIYKAKTPIISAVGHETDFTIADFVADLRVPTPSAAAETLTWDQQAVWHQLNDLQGILQQEVQQVIANHREAVDLIARLLLAHNPEAMIDSQRMVIDYFQERLVQGGRQQLAQLHRALDNYRIKLVAFNPRHALKRGFAWVHTESGELVRSVDHAKTAGNLRLSFADGDVKAKVEQ</sequence>
<keyword evidence="3 5" id="KW-0378">Hydrolase</keyword>
<evidence type="ECO:0000313" key="10">
    <source>
        <dbReference type="Proteomes" id="UP000004754"/>
    </source>
</evidence>
<dbReference type="GO" id="GO:0008855">
    <property type="term" value="F:exodeoxyribonuclease VII activity"/>
    <property type="evidence" value="ECO:0007669"/>
    <property type="project" value="UniProtKB-UniRule"/>
</dbReference>
<evidence type="ECO:0000256" key="2">
    <source>
        <dbReference type="ARBA" id="ARBA00022722"/>
    </source>
</evidence>
<accession>E6MEV8</accession>
<dbReference type="InterPro" id="IPR025824">
    <property type="entry name" value="OB-fold_nuc-bd_dom"/>
</dbReference>
<evidence type="ECO:0000259" key="8">
    <source>
        <dbReference type="Pfam" id="PF13742"/>
    </source>
</evidence>
<evidence type="ECO:0000256" key="3">
    <source>
        <dbReference type="ARBA" id="ARBA00022801"/>
    </source>
</evidence>
<organism evidence="9 10">
    <name type="scientific">Pseudoramibacter alactolyticus ATCC 23263</name>
    <dbReference type="NCBI Taxonomy" id="887929"/>
    <lineage>
        <taxon>Bacteria</taxon>
        <taxon>Bacillati</taxon>
        <taxon>Bacillota</taxon>
        <taxon>Clostridia</taxon>
        <taxon>Eubacteriales</taxon>
        <taxon>Eubacteriaceae</taxon>
        <taxon>Pseudoramibacter</taxon>
    </lineage>
</organism>
<dbReference type="InterPro" id="IPR020579">
    <property type="entry name" value="Exonuc_VII_lsu_C"/>
</dbReference>
<evidence type="ECO:0000259" key="7">
    <source>
        <dbReference type="Pfam" id="PF02601"/>
    </source>
</evidence>
<evidence type="ECO:0000256" key="1">
    <source>
        <dbReference type="ARBA" id="ARBA00022490"/>
    </source>
</evidence>
<comment type="catalytic activity">
    <reaction evidence="5 6">
        <text>Exonucleolytic cleavage in either 5'- to 3'- or 3'- to 5'-direction to yield nucleoside 5'-phosphates.</text>
        <dbReference type="EC" id="3.1.11.6"/>
    </reaction>
</comment>
<dbReference type="Pfam" id="PF13742">
    <property type="entry name" value="tRNA_anti_2"/>
    <property type="match status" value="1"/>
</dbReference>
<dbReference type="PANTHER" id="PTHR30008">
    <property type="entry name" value="EXODEOXYRIBONUCLEASE 7 LARGE SUBUNIT"/>
    <property type="match status" value="1"/>
</dbReference>
<dbReference type="Pfam" id="PF02601">
    <property type="entry name" value="Exonuc_VII_L"/>
    <property type="match status" value="1"/>
</dbReference>
<comment type="subunit">
    <text evidence="5">Heterooligomer composed of large and small subunits.</text>
</comment>
<gene>
    <name evidence="5 9" type="primary">xseA</name>
    <name evidence="9" type="ORF">HMP0721_0541</name>
</gene>
<dbReference type="EMBL" id="AEQN01000009">
    <property type="protein sequence ID" value="EFV02396.1"/>
    <property type="molecule type" value="Genomic_DNA"/>
</dbReference>
<dbReference type="EC" id="3.1.11.6" evidence="5"/>
<keyword evidence="2 5" id="KW-0540">Nuclease</keyword>
<keyword evidence="10" id="KW-1185">Reference proteome</keyword>
<dbReference type="RefSeq" id="WP_006597960.1">
    <property type="nucleotide sequence ID" value="NZ_GL622359.1"/>
</dbReference>
<dbReference type="GO" id="GO:0003676">
    <property type="term" value="F:nucleic acid binding"/>
    <property type="evidence" value="ECO:0007669"/>
    <property type="project" value="InterPro"/>
</dbReference>
<dbReference type="HOGENOM" id="CLU_023625_2_0_9"/>
<feature type="domain" description="OB-fold nucleic acid binding" evidence="8">
    <location>
        <begin position="6"/>
        <end position="101"/>
    </location>
</feature>
<proteinExistence type="inferred from homology"/>
<dbReference type="CDD" id="cd04489">
    <property type="entry name" value="ExoVII_LU_OBF"/>
    <property type="match status" value="1"/>
</dbReference>
<keyword evidence="4 5" id="KW-0269">Exonuclease</keyword>
<evidence type="ECO:0000313" key="9">
    <source>
        <dbReference type="EMBL" id="EFV02396.1"/>
    </source>
</evidence>
<dbReference type="eggNOG" id="COG1570">
    <property type="taxonomic scope" value="Bacteria"/>
</dbReference>
<dbReference type="NCBIfam" id="TIGR00237">
    <property type="entry name" value="xseA"/>
    <property type="match status" value="1"/>
</dbReference>
<reference evidence="9 10" key="1">
    <citation type="submission" date="2010-12" db="EMBL/GenBank/DDBJ databases">
        <authorList>
            <person name="Muzny D."/>
            <person name="Qin X."/>
            <person name="Deng J."/>
            <person name="Jiang H."/>
            <person name="Liu Y."/>
            <person name="Qu J."/>
            <person name="Song X.-Z."/>
            <person name="Zhang L."/>
            <person name="Thornton R."/>
            <person name="Coyle M."/>
            <person name="Francisco L."/>
            <person name="Jackson L."/>
            <person name="Javaid M."/>
            <person name="Korchina V."/>
            <person name="Kovar C."/>
            <person name="Mata R."/>
            <person name="Mathew T."/>
            <person name="Ngo R."/>
            <person name="Nguyen L."/>
            <person name="Nguyen N."/>
            <person name="Okwuonu G."/>
            <person name="Ongeri F."/>
            <person name="Pham C."/>
            <person name="Simmons D."/>
            <person name="Wilczek-Boney K."/>
            <person name="Hale W."/>
            <person name="Jakkamsetti A."/>
            <person name="Pham P."/>
            <person name="Ruth R."/>
            <person name="San Lucas F."/>
            <person name="Warren J."/>
            <person name="Zhang J."/>
            <person name="Zhao Z."/>
            <person name="Zhou C."/>
            <person name="Zhu D."/>
            <person name="Lee S."/>
            <person name="Bess C."/>
            <person name="Blankenburg K."/>
            <person name="Forbes L."/>
            <person name="Fu Q."/>
            <person name="Gubbala S."/>
            <person name="Hirani K."/>
            <person name="Jayaseelan J.C."/>
            <person name="Lara F."/>
            <person name="Munidasa M."/>
            <person name="Palculict T."/>
            <person name="Patil S."/>
            <person name="Pu L.-L."/>
            <person name="Saada N."/>
            <person name="Tang L."/>
            <person name="Weissenberger G."/>
            <person name="Zhu Y."/>
            <person name="Hemphill L."/>
            <person name="Shang Y."/>
            <person name="Youmans B."/>
            <person name="Ayvaz T."/>
            <person name="Ross M."/>
            <person name="Santibanez J."/>
            <person name="Aqrawi P."/>
            <person name="Gross S."/>
            <person name="Joshi V."/>
            <person name="Fowler G."/>
            <person name="Nazareth L."/>
            <person name="Reid J."/>
            <person name="Worley K."/>
            <person name="Petrosino J."/>
            <person name="Highlander S."/>
            <person name="Gibbs R."/>
        </authorList>
    </citation>
    <scope>NUCLEOTIDE SEQUENCE [LARGE SCALE GENOMIC DNA]</scope>
    <source>
        <strain evidence="9 10">ATCC 23263</strain>
    </source>
</reference>
<dbReference type="Proteomes" id="UP000004754">
    <property type="component" value="Unassembled WGS sequence"/>
</dbReference>
<comment type="caution">
    <text evidence="9">The sequence shown here is derived from an EMBL/GenBank/DDBJ whole genome shotgun (WGS) entry which is preliminary data.</text>
</comment>
<evidence type="ECO:0000256" key="5">
    <source>
        <dbReference type="HAMAP-Rule" id="MF_00378"/>
    </source>
</evidence>
<protein>
    <recommendedName>
        <fullName evidence="5">Exodeoxyribonuclease 7 large subunit</fullName>
        <ecNumber evidence="5">3.1.11.6</ecNumber>
    </recommendedName>
    <alternativeName>
        <fullName evidence="5">Exodeoxyribonuclease VII large subunit</fullName>
        <shortName evidence="5">Exonuclease VII large subunit</shortName>
    </alternativeName>
</protein>
<comment type="subcellular location">
    <subcellularLocation>
        <location evidence="5 6">Cytoplasm</location>
    </subcellularLocation>
</comment>
<keyword evidence="1 5" id="KW-0963">Cytoplasm</keyword>
<dbReference type="HAMAP" id="MF_00378">
    <property type="entry name" value="Exonuc_7_L"/>
    <property type="match status" value="1"/>
</dbReference>
<comment type="function">
    <text evidence="5">Bidirectionally degrades single-stranded DNA into large acid-insoluble oligonucleotides, which are then degraded further into small acid-soluble oligonucleotides.</text>
</comment>
<dbReference type="GO" id="GO:0009318">
    <property type="term" value="C:exodeoxyribonuclease VII complex"/>
    <property type="evidence" value="ECO:0007669"/>
    <property type="project" value="UniProtKB-UniRule"/>
</dbReference>
<evidence type="ECO:0000256" key="4">
    <source>
        <dbReference type="ARBA" id="ARBA00022839"/>
    </source>
</evidence>
<dbReference type="STRING" id="887929.HMP0721_0541"/>
<dbReference type="PANTHER" id="PTHR30008:SF0">
    <property type="entry name" value="EXODEOXYRIBONUCLEASE 7 LARGE SUBUNIT"/>
    <property type="match status" value="1"/>
</dbReference>
<dbReference type="InterPro" id="IPR003753">
    <property type="entry name" value="Exonuc_VII_L"/>
</dbReference>
<evidence type="ECO:0000256" key="6">
    <source>
        <dbReference type="RuleBase" id="RU004355"/>
    </source>
</evidence>
<feature type="domain" description="Exonuclease VII large subunit C-terminal" evidence="7">
    <location>
        <begin position="124"/>
        <end position="343"/>
    </location>
</feature>
<dbReference type="GO" id="GO:0005737">
    <property type="term" value="C:cytoplasm"/>
    <property type="evidence" value="ECO:0007669"/>
    <property type="project" value="UniProtKB-SubCell"/>
</dbReference>
<name>E6MEV8_9FIRM</name>
<comment type="similarity">
    <text evidence="5 6">Belongs to the XseA family.</text>
</comment>
<dbReference type="AlphaFoldDB" id="E6MEV8"/>